<evidence type="ECO:0000313" key="10">
    <source>
        <dbReference type="Proteomes" id="UP000322000"/>
    </source>
</evidence>
<organism evidence="10 11">
    <name type="scientific">Trichoplusia ni</name>
    <name type="common">Cabbage looper</name>
    <dbReference type="NCBI Taxonomy" id="7111"/>
    <lineage>
        <taxon>Eukaryota</taxon>
        <taxon>Metazoa</taxon>
        <taxon>Ecdysozoa</taxon>
        <taxon>Arthropoda</taxon>
        <taxon>Hexapoda</taxon>
        <taxon>Insecta</taxon>
        <taxon>Pterygota</taxon>
        <taxon>Neoptera</taxon>
        <taxon>Endopterygota</taxon>
        <taxon>Lepidoptera</taxon>
        <taxon>Glossata</taxon>
        <taxon>Ditrysia</taxon>
        <taxon>Noctuoidea</taxon>
        <taxon>Noctuidae</taxon>
        <taxon>Plusiinae</taxon>
        <taxon>Trichoplusia</taxon>
    </lineage>
</organism>
<dbReference type="GO" id="GO:0000981">
    <property type="term" value="F:DNA-binding transcription factor activity, RNA polymerase II-specific"/>
    <property type="evidence" value="ECO:0007669"/>
    <property type="project" value="TreeGrafter"/>
</dbReference>
<dbReference type="Pfam" id="PF00907">
    <property type="entry name" value="T-box"/>
    <property type="match status" value="1"/>
</dbReference>
<keyword evidence="2" id="KW-0217">Developmental protein</keyword>
<evidence type="ECO:0000256" key="1">
    <source>
        <dbReference type="ARBA" id="ARBA00004123"/>
    </source>
</evidence>
<dbReference type="InterPro" id="IPR036960">
    <property type="entry name" value="T-box_sf"/>
</dbReference>
<evidence type="ECO:0000256" key="8">
    <source>
        <dbReference type="SAM" id="MobiDB-lite"/>
    </source>
</evidence>
<evidence type="ECO:0000259" key="9">
    <source>
        <dbReference type="PROSITE" id="PS50252"/>
    </source>
</evidence>
<evidence type="ECO:0000256" key="3">
    <source>
        <dbReference type="ARBA" id="ARBA00023015"/>
    </source>
</evidence>
<feature type="compositionally biased region" description="Low complexity" evidence="8">
    <location>
        <begin position="274"/>
        <end position="296"/>
    </location>
</feature>
<dbReference type="GO" id="GO:0005634">
    <property type="term" value="C:nucleus"/>
    <property type="evidence" value="ECO:0007669"/>
    <property type="project" value="UniProtKB-SubCell"/>
</dbReference>
<dbReference type="GO" id="GO:0000785">
    <property type="term" value="C:chromatin"/>
    <property type="evidence" value="ECO:0007669"/>
    <property type="project" value="TreeGrafter"/>
</dbReference>
<evidence type="ECO:0000313" key="11">
    <source>
        <dbReference type="RefSeq" id="XP_026724733.1"/>
    </source>
</evidence>
<dbReference type="GeneID" id="113491769"/>
<dbReference type="CTD" id="39039"/>
<dbReference type="AlphaFoldDB" id="A0A7E5V8W9"/>
<dbReference type="PANTHER" id="PTHR11267:SF204">
    <property type="entry name" value="SPADETAIL"/>
    <property type="match status" value="1"/>
</dbReference>
<dbReference type="RefSeq" id="XP_026724733.1">
    <property type="nucleotide sequence ID" value="XM_026868932.1"/>
</dbReference>
<dbReference type="InParanoid" id="A0A7E5V8W9"/>
<gene>
    <name evidence="11" type="primary">LOC113491769</name>
</gene>
<keyword evidence="5" id="KW-0804">Transcription</keyword>
<dbReference type="InterPro" id="IPR001699">
    <property type="entry name" value="TF_T-box"/>
</dbReference>
<dbReference type="FunFam" id="2.60.40.820:FF:000010">
    <property type="entry name" value="T-box transcription factor TBX6"/>
    <property type="match status" value="1"/>
</dbReference>
<name>A0A7E5V8W9_TRINI</name>
<dbReference type="OrthoDB" id="7442607at2759"/>
<dbReference type="FunCoup" id="A0A7E5V8W9">
    <property type="interactions" value="133"/>
</dbReference>
<keyword evidence="10" id="KW-1185">Reference proteome</keyword>
<dbReference type="KEGG" id="tnl:113491769"/>
<dbReference type="Proteomes" id="UP000322000">
    <property type="component" value="Chromosome 3"/>
</dbReference>
<evidence type="ECO:0000256" key="4">
    <source>
        <dbReference type="ARBA" id="ARBA00023125"/>
    </source>
</evidence>
<feature type="domain" description="T-box" evidence="9">
    <location>
        <begin position="58"/>
        <end position="237"/>
    </location>
</feature>
<keyword evidence="3" id="KW-0805">Transcription regulation</keyword>
<dbReference type="PANTHER" id="PTHR11267">
    <property type="entry name" value="T-BOX PROTEIN-RELATED"/>
    <property type="match status" value="1"/>
</dbReference>
<dbReference type="Gene3D" id="2.60.40.820">
    <property type="entry name" value="Transcription factor, T-box"/>
    <property type="match status" value="1"/>
</dbReference>
<feature type="region of interest" description="Disordered" evidence="8">
    <location>
        <begin position="242"/>
        <end position="298"/>
    </location>
</feature>
<dbReference type="GO" id="GO:0000978">
    <property type="term" value="F:RNA polymerase II cis-regulatory region sequence-specific DNA binding"/>
    <property type="evidence" value="ECO:0007669"/>
    <property type="project" value="InterPro"/>
</dbReference>
<evidence type="ECO:0000256" key="2">
    <source>
        <dbReference type="ARBA" id="ARBA00022473"/>
    </source>
</evidence>
<accession>A0A7E5V8W9</accession>
<evidence type="ECO:0000256" key="6">
    <source>
        <dbReference type="ARBA" id="ARBA00023242"/>
    </source>
</evidence>
<sequence length="380" mass="41710">MTRMPILCYNILKHAFNSFIPFQENVIPTTRKLEYYSYKINKHRVGADAEPPACEARLLNGDLWRRFHDIGTEMIITKGGRRMFPSLRISLGGLDPREEYCVLLELALVGRRRWRWAGGAWAPAGGAEPQSPRRLMLHPDSPAPGHHWTANPVSFSKLKLTNNTMDAQGHMVLTSMHKYRPRVLVVRARDAAALAWGAPHASFSFNETEFIAVTAYQNDRITKLKIDNNPFAKGFRACGQSKCKRKSTDSGSEGNPEPSAEPSEPKRPCSDAASSCSEEGSLRSSSPRSPPLVESPTPCLPVVSPENVTPPPAPFYPPELAYLPPLHMPMPLGLWGSAMPGGFPWPAPLPAPAAPAPRSPPPAPCRRLKSFTISALLGEG</sequence>
<dbReference type="SMART" id="SM00425">
    <property type="entry name" value="TBOX"/>
    <property type="match status" value="1"/>
</dbReference>
<protein>
    <submittedName>
        <fullName evidence="11">T-box transcription factor mls-1-like</fullName>
    </submittedName>
</protein>
<keyword evidence="4 7" id="KW-0238">DNA-binding</keyword>
<dbReference type="InterPro" id="IPR008967">
    <property type="entry name" value="p53-like_TF_DNA-bd_sf"/>
</dbReference>
<dbReference type="InterPro" id="IPR046360">
    <property type="entry name" value="T-box_DNA-bd"/>
</dbReference>
<feature type="DNA-binding region" description="T-box" evidence="7">
    <location>
        <begin position="63"/>
        <end position="237"/>
    </location>
</feature>
<keyword evidence="6 7" id="KW-0539">Nucleus</keyword>
<dbReference type="GO" id="GO:0045893">
    <property type="term" value="P:positive regulation of DNA-templated transcription"/>
    <property type="evidence" value="ECO:0007669"/>
    <property type="project" value="InterPro"/>
</dbReference>
<comment type="subcellular location">
    <subcellularLocation>
        <location evidence="1 7">Nucleus</location>
    </subcellularLocation>
</comment>
<dbReference type="PRINTS" id="PR00937">
    <property type="entry name" value="TBOX"/>
</dbReference>
<reference evidence="11" key="1">
    <citation type="submission" date="2025-08" db="UniProtKB">
        <authorList>
            <consortium name="RefSeq"/>
        </authorList>
    </citation>
    <scope>IDENTIFICATION</scope>
</reference>
<dbReference type="PROSITE" id="PS50252">
    <property type="entry name" value="TBOX_3"/>
    <property type="match status" value="1"/>
</dbReference>
<dbReference type="GO" id="GO:0001708">
    <property type="term" value="P:cell fate specification"/>
    <property type="evidence" value="ECO:0007669"/>
    <property type="project" value="TreeGrafter"/>
</dbReference>
<dbReference type="SUPFAM" id="SSF49417">
    <property type="entry name" value="p53-like transcription factors"/>
    <property type="match status" value="1"/>
</dbReference>
<proteinExistence type="predicted"/>
<dbReference type="InterPro" id="IPR018186">
    <property type="entry name" value="TF_T-box_CS"/>
</dbReference>
<evidence type="ECO:0000256" key="7">
    <source>
        <dbReference type="PROSITE-ProRule" id="PRU00201"/>
    </source>
</evidence>
<evidence type="ECO:0000256" key="5">
    <source>
        <dbReference type="ARBA" id="ARBA00023163"/>
    </source>
</evidence>
<dbReference type="PROSITE" id="PS01283">
    <property type="entry name" value="TBOX_1"/>
    <property type="match status" value="1"/>
</dbReference>